<evidence type="ECO:0000256" key="2">
    <source>
        <dbReference type="ARBA" id="ARBA00023163"/>
    </source>
</evidence>
<dbReference type="PANTHER" id="PTHR43130">
    <property type="entry name" value="ARAC-FAMILY TRANSCRIPTIONAL REGULATOR"/>
    <property type="match status" value="1"/>
</dbReference>
<evidence type="ECO:0000313" key="5">
    <source>
        <dbReference type="Proteomes" id="UP000295146"/>
    </source>
</evidence>
<comment type="caution">
    <text evidence="4">The sequence shown here is derived from an EMBL/GenBank/DDBJ whole genome shotgun (WGS) entry which is preliminary data.</text>
</comment>
<dbReference type="SMART" id="SM00342">
    <property type="entry name" value="HTH_ARAC"/>
    <property type="match status" value="1"/>
</dbReference>
<sequence length="334" mass="36261">MAPGRPHRVVVLALDGVLTFELGIPSRIFGSATDENGRALYEVVICSVDGGPITTESELTVQPASGPEALATADTVVVPPTQRLGNLRSGEPLTPEVSAALELIRPQARIASLCTAAYVLAAAGILDGRSATTHWSEVENLQQVFPRVHVDPKVLFVDDGDVLTSAGVAAGIDLCLHLVRRDHGSTVANRVARLCVVPPWREGGQAQYIEHPVPGPTQASTSGTRMWAVENLQESLSLKQLASHAQMSLRTFTRRFREEVGMAPLQWLTMQRLRLAQELLESTDLPVDVVAHRAGFATGNSLRQHMRATLGISPTLYRRAFSHPYEGEFVCRTR</sequence>
<dbReference type="Gene3D" id="1.10.10.60">
    <property type="entry name" value="Homeodomain-like"/>
    <property type="match status" value="1"/>
</dbReference>
<dbReference type="SUPFAM" id="SSF46689">
    <property type="entry name" value="Homeodomain-like"/>
    <property type="match status" value="2"/>
</dbReference>
<dbReference type="EMBL" id="SODP01000001">
    <property type="protein sequence ID" value="TDW77854.1"/>
    <property type="molecule type" value="Genomic_DNA"/>
</dbReference>
<dbReference type="Pfam" id="PF12833">
    <property type="entry name" value="HTH_18"/>
    <property type="match status" value="1"/>
</dbReference>
<evidence type="ECO:0000256" key="1">
    <source>
        <dbReference type="ARBA" id="ARBA00023015"/>
    </source>
</evidence>
<dbReference type="GO" id="GO:0043565">
    <property type="term" value="F:sequence-specific DNA binding"/>
    <property type="evidence" value="ECO:0007669"/>
    <property type="project" value="InterPro"/>
</dbReference>
<feature type="domain" description="HTH araC/xylS-type" evidence="3">
    <location>
        <begin position="222"/>
        <end position="320"/>
    </location>
</feature>
<gene>
    <name evidence="4" type="ORF">EV653_3030</name>
</gene>
<organism evidence="4 5">
    <name type="scientific">Kribbella pratensis</name>
    <dbReference type="NCBI Taxonomy" id="2512112"/>
    <lineage>
        <taxon>Bacteria</taxon>
        <taxon>Bacillati</taxon>
        <taxon>Actinomycetota</taxon>
        <taxon>Actinomycetes</taxon>
        <taxon>Propionibacteriales</taxon>
        <taxon>Kribbellaceae</taxon>
        <taxon>Kribbella</taxon>
    </lineage>
</organism>
<protein>
    <submittedName>
        <fullName evidence="4">AraC family transcriptional regulator with amidase-like domain</fullName>
    </submittedName>
</protein>
<dbReference type="CDD" id="cd03137">
    <property type="entry name" value="GATase1_AraC_1"/>
    <property type="match status" value="1"/>
</dbReference>
<reference evidence="4 5" key="1">
    <citation type="submission" date="2019-03" db="EMBL/GenBank/DDBJ databases">
        <title>Genomic Encyclopedia of Type Strains, Phase III (KMG-III): the genomes of soil and plant-associated and newly described type strains.</title>
        <authorList>
            <person name="Whitman W."/>
        </authorList>
    </citation>
    <scope>NUCLEOTIDE SEQUENCE [LARGE SCALE GENOMIC DNA]</scope>
    <source>
        <strain evidence="4 5">VKM Ac-2573</strain>
    </source>
</reference>
<dbReference type="OrthoDB" id="3992151at2"/>
<dbReference type="Gene3D" id="3.40.50.880">
    <property type="match status" value="1"/>
</dbReference>
<dbReference type="InterPro" id="IPR002818">
    <property type="entry name" value="DJ-1/PfpI"/>
</dbReference>
<dbReference type="InterPro" id="IPR029062">
    <property type="entry name" value="Class_I_gatase-like"/>
</dbReference>
<evidence type="ECO:0000313" key="4">
    <source>
        <dbReference type="EMBL" id="TDW77854.1"/>
    </source>
</evidence>
<dbReference type="PANTHER" id="PTHR43130:SF3">
    <property type="entry name" value="HTH-TYPE TRANSCRIPTIONAL REGULATOR RV1931C"/>
    <property type="match status" value="1"/>
</dbReference>
<name>A0A4R8CP03_9ACTN</name>
<dbReference type="InterPro" id="IPR009057">
    <property type="entry name" value="Homeodomain-like_sf"/>
</dbReference>
<keyword evidence="5" id="KW-1185">Reference proteome</keyword>
<keyword evidence="2" id="KW-0804">Transcription</keyword>
<dbReference type="AlphaFoldDB" id="A0A4R8CP03"/>
<dbReference type="Proteomes" id="UP000295146">
    <property type="component" value="Unassembled WGS sequence"/>
</dbReference>
<dbReference type="GO" id="GO:0003700">
    <property type="term" value="F:DNA-binding transcription factor activity"/>
    <property type="evidence" value="ECO:0007669"/>
    <property type="project" value="InterPro"/>
</dbReference>
<dbReference type="SUPFAM" id="SSF52317">
    <property type="entry name" value="Class I glutamine amidotransferase-like"/>
    <property type="match status" value="1"/>
</dbReference>
<dbReference type="InterPro" id="IPR052158">
    <property type="entry name" value="INH-QAR"/>
</dbReference>
<dbReference type="Pfam" id="PF01965">
    <property type="entry name" value="DJ-1_PfpI"/>
    <property type="match status" value="1"/>
</dbReference>
<dbReference type="PROSITE" id="PS01124">
    <property type="entry name" value="HTH_ARAC_FAMILY_2"/>
    <property type="match status" value="1"/>
</dbReference>
<evidence type="ECO:0000259" key="3">
    <source>
        <dbReference type="PROSITE" id="PS01124"/>
    </source>
</evidence>
<accession>A0A4R8CP03</accession>
<keyword evidence="1" id="KW-0805">Transcription regulation</keyword>
<dbReference type="InterPro" id="IPR018060">
    <property type="entry name" value="HTH_AraC"/>
</dbReference>
<proteinExistence type="predicted"/>